<dbReference type="PANTHER" id="PTHR17503">
    <property type="entry name" value="SYNCOLLIN"/>
    <property type="match status" value="1"/>
</dbReference>
<dbReference type="InterPro" id="IPR028137">
    <property type="entry name" value="Syncollin"/>
</dbReference>
<dbReference type="AlphaFoldDB" id="A0AA95H8S8"/>
<feature type="signal peptide" evidence="1">
    <location>
        <begin position="1"/>
        <end position="24"/>
    </location>
</feature>
<evidence type="ECO:0000256" key="1">
    <source>
        <dbReference type="SAM" id="SignalP"/>
    </source>
</evidence>
<dbReference type="Gene3D" id="2.60.20.10">
    <property type="entry name" value="Crystallins"/>
    <property type="match status" value="2"/>
</dbReference>
<keyword evidence="1" id="KW-0732">Signal</keyword>
<dbReference type="Pfam" id="PF03995">
    <property type="entry name" value="Inhibitor_I36"/>
    <property type="match status" value="1"/>
</dbReference>
<evidence type="ECO:0008006" key="3">
    <source>
        <dbReference type="Google" id="ProtNLM"/>
    </source>
</evidence>
<dbReference type="KEGG" id="tdu:QJT80_03720"/>
<accession>A0AA95H8S8</accession>
<reference evidence="2" key="1">
    <citation type="journal article" date="2023" name="Int. J. Mol. Sci.">
        <title>Metagenomics Revealed a New Genus 'Candidatus Thiocaldithrix dubininis' gen. nov., sp. nov. and a New Species 'Candidatus Thiothrix putei' sp. nov. in the Family Thiotrichaceae, Some Members of Which Have Traits of Both Na+- and H+-Motive Energetics.</title>
        <authorList>
            <person name="Ravin N.V."/>
            <person name="Muntyan M.S."/>
            <person name="Smolyakov D.D."/>
            <person name="Rudenko T.S."/>
            <person name="Beletsky A.V."/>
            <person name="Mardanov A.V."/>
            <person name="Grabovich M.Y."/>
        </authorList>
    </citation>
    <scope>NUCLEOTIDE SEQUENCE</scope>
    <source>
        <strain evidence="2">GKL-01</strain>
    </source>
</reference>
<evidence type="ECO:0000313" key="2">
    <source>
        <dbReference type="EMBL" id="WGZ91588.1"/>
    </source>
</evidence>
<gene>
    <name evidence="2" type="ORF">QJT80_03720</name>
</gene>
<protein>
    <recommendedName>
        <fullName evidence="3">Secreted protein</fullName>
    </recommendedName>
</protein>
<feature type="chain" id="PRO_5041687618" description="Secreted protein" evidence="1">
    <location>
        <begin position="25"/>
        <end position="224"/>
    </location>
</feature>
<dbReference type="PANTHER" id="PTHR17503:SF0">
    <property type="entry name" value="SYNCOLLIN"/>
    <property type="match status" value="1"/>
</dbReference>
<dbReference type="SUPFAM" id="SSF49695">
    <property type="entry name" value="gamma-Crystallin-like"/>
    <property type="match status" value="2"/>
</dbReference>
<dbReference type="EMBL" id="CP124755">
    <property type="protein sequence ID" value="WGZ91588.1"/>
    <property type="molecule type" value="Genomic_DNA"/>
</dbReference>
<sequence length="224" mass="24464">MINKWGLSVVLAASLLGISQVSVADCTIYDYADYAGTSRSLSPGERLGSLGRSWDNKVSSIQTTPNCKVTLYADANFKGDTKVLTGQTRYLGSLWDNQTSSAVCTCTAPPRPQAAWDNYGGRDGWRHRHERNDFAPPPPKNCTLYSDMNFTGVAQPLPANTVHNILNAQIDDQTSAVKVPQGCTLTVYSRPGLDGRSKVFEEGDSNFIGEMWNDRISSAQCSCR</sequence>
<dbReference type="InterPro" id="IPR011024">
    <property type="entry name" value="G_crystallin-like"/>
</dbReference>
<dbReference type="Proteomes" id="UP001300672">
    <property type="component" value="Chromosome"/>
</dbReference>
<dbReference type="GO" id="GO:0030667">
    <property type="term" value="C:secretory granule membrane"/>
    <property type="evidence" value="ECO:0007669"/>
    <property type="project" value="InterPro"/>
</dbReference>
<organism evidence="2">
    <name type="scientific">Candidatus Thiocaldithrix dubininis</name>
    <dbReference type="NCBI Taxonomy" id="3080823"/>
    <lineage>
        <taxon>Bacteria</taxon>
        <taxon>Pseudomonadati</taxon>
        <taxon>Pseudomonadota</taxon>
        <taxon>Gammaproteobacteria</taxon>
        <taxon>Thiotrichales</taxon>
        <taxon>Thiotrichaceae</taxon>
        <taxon>Candidatus Thiocaldithrix</taxon>
    </lineage>
</organism>
<name>A0AA95H8S8_9GAMM</name>
<reference evidence="2" key="2">
    <citation type="submission" date="2023-04" db="EMBL/GenBank/DDBJ databases">
        <authorList>
            <person name="Beletskiy A.V."/>
            <person name="Mardanov A.V."/>
            <person name="Ravin N.V."/>
        </authorList>
    </citation>
    <scope>NUCLEOTIDE SEQUENCE</scope>
    <source>
        <strain evidence="2">GKL-01</strain>
    </source>
</reference>
<dbReference type="GO" id="GO:0006887">
    <property type="term" value="P:exocytosis"/>
    <property type="evidence" value="ECO:0007669"/>
    <property type="project" value="InterPro"/>
</dbReference>
<proteinExistence type="predicted"/>